<evidence type="ECO:0000313" key="8">
    <source>
        <dbReference type="Proteomes" id="UP000230066"/>
    </source>
</evidence>
<evidence type="ECO:0000256" key="4">
    <source>
        <dbReference type="PROSITE-ProRule" id="PRU00103"/>
    </source>
</evidence>
<dbReference type="PANTHER" id="PTHR12696">
    <property type="entry name" value="TIP120"/>
    <property type="match status" value="1"/>
</dbReference>
<dbReference type="InterPro" id="IPR013932">
    <property type="entry name" value="TATA-bd_TIP120"/>
</dbReference>
<dbReference type="InterPro" id="IPR021133">
    <property type="entry name" value="HEAT_type_2"/>
</dbReference>
<dbReference type="InterPro" id="IPR016024">
    <property type="entry name" value="ARM-type_fold"/>
</dbReference>
<name>A0A4E0S2M4_FASHE</name>
<dbReference type="PROSITE" id="PS50077">
    <property type="entry name" value="HEAT_REPEAT"/>
    <property type="match status" value="1"/>
</dbReference>
<dbReference type="Proteomes" id="UP000230066">
    <property type="component" value="Unassembled WGS sequence"/>
</dbReference>
<evidence type="ECO:0000256" key="2">
    <source>
        <dbReference type="ARBA" id="ARBA00022737"/>
    </source>
</evidence>
<feature type="repeat" description="HEAT" evidence="4">
    <location>
        <begin position="51"/>
        <end position="88"/>
    </location>
</feature>
<accession>A0A4E0S2M4</accession>
<proteinExistence type="inferred from homology"/>
<gene>
    <name evidence="7" type="ORF">D915_001314</name>
</gene>
<evidence type="ECO:0000256" key="1">
    <source>
        <dbReference type="ARBA" id="ARBA00007657"/>
    </source>
</evidence>
<reference evidence="7" key="1">
    <citation type="submission" date="2019-03" db="EMBL/GenBank/DDBJ databases">
        <title>Improved annotation for the trematode Fasciola hepatica.</title>
        <authorList>
            <person name="Choi Y.-J."/>
            <person name="Martin J."/>
            <person name="Mitreva M."/>
        </authorList>
    </citation>
    <scope>NUCLEOTIDE SEQUENCE [LARGE SCALE GENOMIC DNA]</scope>
</reference>
<dbReference type="InterPro" id="IPR011989">
    <property type="entry name" value="ARM-like"/>
</dbReference>
<evidence type="ECO:0000259" key="6">
    <source>
        <dbReference type="Pfam" id="PF08623"/>
    </source>
</evidence>
<evidence type="ECO:0000313" key="7">
    <source>
        <dbReference type="EMBL" id="THD27802.1"/>
    </source>
</evidence>
<keyword evidence="3" id="KW-0833">Ubl conjugation pathway</keyword>
<feature type="compositionally biased region" description="Acidic residues" evidence="5">
    <location>
        <begin position="371"/>
        <end position="390"/>
    </location>
</feature>
<dbReference type="Pfam" id="PF25782">
    <property type="entry name" value="TPR_CAND1"/>
    <property type="match status" value="1"/>
</dbReference>
<protein>
    <submittedName>
        <fullName evidence="7">Tip120</fullName>
    </submittedName>
</protein>
<dbReference type="SUPFAM" id="SSF48371">
    <property type="entry name" value="ARM repeat"/>
    <property type="match status" value="1"/>
</dbReference>
<dbReference type="Pfam" id="PF08623">
    <property type="entry name" value="TIP120"/>
    <property type="match status" value="1"/>
</dbReference>
<keyword evidence="2" id="KW-0677">Repeat</keyword>
<evidence type="ECO:0000256" key="5">
    <source>
        <dbReference type="SAM" id="MobiDB-lite"/>
    </source>
</evidence>
<comment type="caution">
    <text evidence="7">The sequence shown here is derived from an EMBL/GenBank/DDBJ whole genome shotgun (WGS) entry which is preliminary data.</text>
</comment>
<evidence type="ECO:0000256" key="3">
    <source>
        <dbReference type="ARBA" id="ARBA00022786"/>
    </source>
</evidence>
<dbReference type="EMBL" id="JXXN02000317">
    <property type="protein sequence ID" value="THD27802.1"/>
    <property type="molecule type" value="Genomic_DNA"/>
</dbReference>
<dbReference type="InterPro" id="IPR039852">
    <property type="entry name" value="CAND1/CAND2"/>
</dbReference>
<dbReference type="Gene3D" id="1.25.10.10">
    <property type="entry name" value="Leucine-rich Repeat Variant"/>
    <property type="match status" value="1"/>
</dbReference>
<feature type="domain" description="TATA-binding protein interacting (TIP20)" evidence="6">
    <location>
        <begin position="1291"/>
        <end position="1441"/>
    </location>
</feature>
<comment type="similarity">
    <text evidence="1">Belongs to the CAND family.</text>
</comment>
<dbReference type="GO" id="GO:0010265">
    <property type="term" value="P:SCF complex assembly"/>
    <property type="evidence" value="ECO:0007669"/>
    <property type="project" value="InterPro"/>
</dbReference>
<feature type="region of interest" description="Disordered" evidence="5">
    <location>
        <begin position="366"/>
        <end position="391"/>
    </location>
</feature>
<organism evidence="7 8">
    <name type="scientific">Fasciola hepatica</name>
    <name type="common">Liver fluke</name>
    <dbReference type="NCBI Taxonomy" id="6192"/>
    <lineage>
        <taxon>Eukaryota</taxon>
        <taxon>Metazoa</taxon>
        <taxon>Spiralia</taxon>
        <taxon>Lophotrochozoa</taxon>
        <taxon>Platyhelminthes</taxon>
        <taxon>Trematoda</taxon>
        <taxon>Digenea</taxon>
        <taxon>Plagiorchiida</taxon>
        <taxon>Echinostomata</taxon>
        <taxon>Echinostomatoidea</taxon>
        <taxon>Fasciolidae</taxon>
        <taxon>Fasciola</taxon>
    </lineage>
</organism>
<keyword evidence="8" id="KW-1185">Reference proteome</keyword>
<sequence length="1488" mass="163039">MVESGCSKSVGALLDKMVATDTDYRFMAINDLINELQSDSLRLDLTSEKKVVELVLKLLRDPSVEVQSLAVKALGPLTAKVKEQQVTAVVRDLVTTMDNCSDEQLGGICSIGLKTVICALSPVSDSVIVQSAIREALTHLLRMVVSHTDDNVRIEACEVLAEMINQFGNQLANFHMDMLDCMLIGLSCPQNTLRKRATQALGCLAWSVSQKHLASLMTYLMIRLRNVKLGTGPGPQTDEELAQLVTDHPLLQRPHLIAQLKQPASLDLCKTLLQCLNVVARQMLRTPQYLRPVLQLLASILRHSTPGDSQMDDIHELVIQTLETLVRHCPRTILPTLPELTQLLCERLQYDPNYDYSVAEAEADSMAVDNGEGDYDEEDEDDDDYSDDEDSSWKVRRSAARALEAVVLIYPEMTSSFYDSVAPLLIRRFNEHEESVRLAIFACFGALLRQTRLTTPGAVAVTPAGSNPMYGPLQRMNDGFPSSSVCVDMTSDAYMSELHAQLQDPTSAQFKLHSLLPSLCRAIQKQASVSLQKKLRSTSNANRGAPGVQHAAFLLNRDLAIALPGQLDPYLDDILAVIHASSKDPNTNNTVKVDMINLVVLLLSTHPVATFKTKLNLLVQLAVWAMDDPFYRVALEGLELVQLLAAALRRLGGEAYAETLFDPLFRLLDANDRDLELKEKAIASVAVFIAQVGDLIGTHLQKCLQVIHRRLTNELTRLAAVRAIHIIAVSPFALERNDFLSAAARELATFLSKSDRILRLATLRCLYSIWSKHPQTIGSDCLNTVLTLVPKMLITEQDLQTAQMAIHLVALLLEWGDEVGSHVSQVLVTDTFMQPIISLAHSPLLCGQALDAMLRLMRAIGRQTGRSEKDHIITMLFVAQLLAPLNGSGLIACGPNTSPTPAGALHRDALPSLAQCIAELLADLPIANPLGQSTSPKNVNSLTMAVDRLLAAVKNPESSAAQVYLDLLILGELGSKIDLSNRVDLREMLISCLSTPVAQSTSSDKTAHSPNGSLIISEEVKPAAALSLGRLVAGQSDNLLPFLVDRISEAASAATVAVALSSSDVNSQHQLYHLLQALRKVLVSLAGLSTNATLKSHLDSIWSLLIASAGLSAEGIRNIVAECLGRLIFVSPRQLMDRLRQQLNSPEASNSPLIRCTLVTAVKFILVVTDLDNTSQNQLAGQLRNETLDWPSGLVASPLCIPQSGNQAGGVGSVAVDSIGQSSALHEIDAILRQDQPSSVLLDFLSRLADPDLLVRRAALIALNTAAHHRPTLVRPLLTRQVMTNNRHGQTSLIQLLYTETVVRKELIREVQMGPFKHYEDDGLDTRKCAFECMATLLETCLDRLTMSEFLEPLIEGLKDHTDIKLMVYQMLQRVVQIRPLEIDAKMDVLSPPLKSVLLSKPKEDWVKQEMEKMQELSRCAVAVVASFKAIEDIDKNRYYVDLVRTIEADPSLRSFYALAQTTQSSTTVIPGTLGGSTTPKLFGTKRV</sequence>